<comment type="caution">
    <text evidence="2">The sequence shown here is derived from an EMBL/GenBank/DDBJ whole genome shotgun (WGS) entry which is preliminary data.</text>
</comment>
<reference evidence="2" key="1">
    <citation type="submission" date="2023-10" db="EMBL/GenBank/DDBJ databases">
        <authorList>
            <person name="Hackl T."/>
        </authorList>
    </citation>
    <scope>NUCLEOTIDE SEQUENCE</scope>
</reference>
<organism evidence="2 3">
    <name type="scientific">Anthostomella pinea</name>
    <dbReference type="NCBI Taxonomy" id="933095"/>
    <lineage>
        <taxon>Eukaryota</taxon>
        <taxon>Fungi</taxon>
        <taxon>Dikarya</taxon>
        <taxon>Ascomycota</taxon>
        <taxon>Pezizomycotina</taxon>
        <taxon>Sordariomycetes</taxon>
        <taxon>Xylariomycetidae</taxon>
        <taxon>Xylariales</taxon>
        <taxon>Xylariaceae</taxon>
        <taxon>Anthostomella</taxon>
    </lineage>
</organism>
<sequence>MKVIGSCEARDEDWLRQHQSSRQLPYELRVLNAKHAMLKDGIYVPNKFDSEPLCGPDEPRTPQQLFPENNAPSKASLASLNTDSFCSGSVQ</sequence>
<feature type="compositionally biased region" description="Polar residues" evidence="1">
    <location>
        <begin position="61"/>
        <end position="91"/>
    </location>
</feature>
<evidence type="ECO:0000313" key="2">
    <source>
        <dbReference type="EMBL" id="CAJ2499931.1"/>
    </source>
</evidence>
<dbReference type="AlphaFoldDB" id="A0AAI8V8T9"/>
<keyword evidence="3" id="KW-1185">Reference proteome</keyword>
<dbReference type="EMBL" id="CAUWAG010000003">
    <property type="protein sequence ID" value="CAJ2499931.1"/>
    <property type="molecule type" value="Genomic_DNA"/>
</dbReference>
<evidence type="ECO:0000313" key="3">
    <source>
        <dbReference type="Proteomes" id="UP001295740"/>
    </source>
</evidence>
<feature type="region of interest" description="Disordered" evidence="1">
    <location>
        <begin position="50"/>
        <end position="91"/>
    </location>
</feature>
<evidence type="ECO:0000256" key="1">
    <source>
        <dbReference type="SAM" id="MobiDB-lite"/>
    </source>
</evidence>
<gene>
    <name evidence="2" type="ORF">KHLLAP_LOCUS399</name>
</gene>
<accession>A0AAI8V8T9</accession>
<name>A0AAI8V8T9_9PEZI</name>
<proteinExistence type="predicted"/>
<protein>
    <submittedName>
        <fullName evidence="2">Uu.00g027840.m01.CDS01</fullName>
    </submittedName>
</protein>
<dbReference type="Proteomes" id="UP001295740">
    <property type="component" value="Unassembled WGS sequence"/>
</dbReference>